<evidence type="ECO:0000313" key="1">
    <source>
        <dbReference type="EMBL" id="CAB3230490.1"/>
    </source>
</evidence>
<name>A0A8S0ZCI3_ARCPL</name>
<dbReference type="Proteomes" id="UP000494256">
    <property type="component" value="Unassembled WGS sequence"/>
</dbReference>
<comment type="caution">
    <text evidence="1">The sequence shown here is derived from an EMBL/GenBank/DDBJ whole genome shotgun (WGS) entry which is preliminary data.</text>
</comment>
<gene>
    <name evidence="1" type="ORF">APLA_LOCUS4618</name>
</gene>
<sequence length="98" mass="11036">MSLSWRGEMRPTVEPSAALRFLGHPPQVKMPTGQIFGKLKRKVRKEKDIAYTDGSGSVRMHVKHDEHVRLWRPDALELTDSNSLLPGIPRPLAGIQNV</sequence>
<accession>A0A8S0ZCI3</accession>
<proteinExistence type="predicted"/>
<protein>
    <submittedName>
        <fullName evidence="1">Uncharacterized protein</fullName>
    </submittedName>
</protein>
<dbReference type="AlphaFoldDB" id="A0A8S0ZCI3"/>
<reference evidence="1 2" key="1">
    <citation type="submission" date="2020-04" db="EMBL/GenBank/DDBJ databases">
        <authorList>
            <person name="Wallbank WR R."/>
            <person name="Pardo Diaz C."/>
            <person name="Kozak K."/>
            <person name="Martin S."/>
            <person name="Jiggins C."/>
            <person name="Moest M."/>
            <person name="Warren A I."/>
            <person name="Byers J.R.P. K."/>
            <person name="Montejo-Kovacevich G."/>
            <person name="Yen C E."/>
        </authorList>
    </citation>
    <scope>NUCLEOTIDE SEQUENCE [LARGE SCALE GENOMIC DNA]</scope>
</reference>
<organism evidence="1 2">
    <name type="scientific">Arctia plantaginis</name>
    <name type="common">Wood tiger moth</name>
    <name type="synonym">Phalaena plantaginis</name>
    <dbReference type="NCBI Taxonomy" id="874455"/>
    <lineage>
        <taxon>Eukaryota</taxon>
        <taxon>Metazoa</taxon>
        <taxon>Ecdysozoa</taxon>
        <taxon>Arthropoda</taxon>
        <taxon>Hexapoda</taxon>
        <taxon>Insecta</taxon>
        <taxon>Pterygota</taxon>
        <taxon>Neoptera</taxon>
        <taxon>Endopterygota</taxon>
        <taxon>Lepidoptera</taxon>
        <taxon>Glossata</taxon>
        <taxon>Ditrysia</taxon>
        <taxon>Noctuoidea</taxon>
        <taxon>Erebidae</taxon>
        <taxon>Arctiinae</taxon>
        <taxon>Arctia</taxon>
    </lineage>
</organism>
<evidence type="ECO:0000313" key="2">
    <source>
        <dbReference type="Proteomes" id="UP000494256"/>
    </source>
</evidence>
<dbReference type="EMBL" id="CADEBD010000288">
    <property type="protein sequence ID" value="CAB3230490.1"/>
    <property type="molecule type" value="Genomic_DNA"/>
</dbReference>